<dbReference type="InterPro" id="IPR013762">
    <property type="entry name" value="Integrase-like_cat_sf"/>
</dbReference>
<sequence>MASEIAPNGVPAYLSNELADRKGEPVVATVAALGGAGSAIDPAVIDAAVRAWAANTKRAFLSDLALWNEWCRVNGVRAPGADARLVADWVRALGGLETERRLRTPIKRRAPATIARYLVHVGMAYRMAGLTDPTAAPLVKLELKAMRRARGTRQRQAKGIRYKGDIADLDGPPTGVCLAHLLKACRRDWLGVRDAALLRVAYDTACRRSELVAIEIDHIEAGEGGAGVLFIPSSKTDTEGEGAYAYLSPRTMEAIRVWKKAVDIRSGPLLRRVEVHFDGSVSRVGNRPMHPNSITLIYRRMVRAAHAKGLLGEMSEQRLERWVSDISSHSIRVGVAQDNFAAGEGLPAIMQAYRWRDPATVMRYGAKLAAQSGASARLAKRFSSHESGDR</sequence>
<geneLocation type="plasmid" evidence="5"/>
<dbReference type="Gene3D" id="1.10.443.10">
    <property type="entry name" value="Intergrase catalytic core"/>
    <property type="match status" value="1"/>
</dbReference>
<feature type="domain" description="Tyr recombinase" evidence="3">
    <location>
        <begin position="168"/>
        <end position="378"/>
    </location>
</feature>
<evidence type="ECO:0000259" key="3">
    <source>
        <dbReference type="PROSITE" id="PS51898"/>
    </source>
</evidence>
<evidence type="ECO:0000313" key="5">
    <source>
        <dbReference type="Proteomes" id="UP000059113"/>
    </source>
</evidence>
<dbReference type="GO" id="GO:0006310">
    <property type="term" value="P:DNA recombination"/>
    <property type="evidence" value="ECO:0007669"/>
    <property type="project" value="UniProtKB-KW"/>
</dbReference>
<protein>
    <recommendedName>
        <fullName evidence="3">Tyr recombinase domain-containing protein</fullName>
    </recommendedName>
</protein>
<name>A0A168M3W6_9SPHN</name>
<evidence type="ECO:0000256" key="2">
    <source>
        <dbReference type="ARBA" id="ARBA00023172"/>
    </source>
</evidence>
<dbReference type="InterPro" id="IPR002104">
    <property type="entry name" value="Integrase_catalytic"/>
</dbReference>
<evidence type="ECO:0000313" key="4">
    <source>
        <dbReference type="EMBL" id="ANC50558.1"/>
    </source>
</evidence>
<proteinExistence type="predicted"/>
<dbReference type="KEGG" id="ery:CP97_14870"/>
<dbReference type="PROSITE" id="PS51898">
    <property type="entry name" value="TYR_RECOMBINASE"/>
    <property type="match status" value="1"/>
</dbReference>
<dbReference type="GO" id="GO:0015074">
    <property type="term" value="P:DNA integration"/>
    <property type="evidence" value="ECO:0007669"/>
    <property type="project" value="InterPro"/>
</dbReference>
<evidence type="ECO:0000256" key="1">
    <source>
        <dbReference type="ARBA" id="ARBA00023125"/>
    </source>
</evidence>
<keyword evidence="5" id="KW-1185">Reference proteome</keyword>
<dbReference type="AlphaFoldDB" id="A0A168M3W6"/>
<dbReference type="Gene3D" id="1.10.150.130">
    <property type="match status" value="1"/>
</dbReference>
<dbReference type="Proteomes" id="UP000059113">
    <property type="component" value="Plasmid"/>
</dbReference>
<dbReference type="GO" id="GO:0003677">
    <property type="term" value="F:DNA binding"/>
    <property type="evidence" value="ECO:0007669"/>
    <property type="project" value="UniProtKB-KW"/>
</dbReference>
<dbReference type="SUPFAM" id="SSF47823">
    <property type="entry name" value="lambda integrase-like, N-terminal domain"/>
    <property type="match status" value="1"/>
</dbReference>
<dbReference type="InterPro" id="IPR011010">
    <property type="entry name" value="DNA_brk_join_enz"/>
</dbReference>
<dbReference type="InterPro" id="IPR010998">
    <property type="entry name" value="Integrase_recombinase_N"/>
</dbReference>
<dbReference type="Pfam" id="PF00589">
    <property type="entry name" value="Phage_integrase"/>
    <property type="match status" value="1"/>
</dbReference>
<reference evidence="4 5" key="1">
    <citation type="submission" date="2016-04" db="EMBL/GenBank/DDBJ databases">
        <title>The complete genome sequence of Erythrobacter atlanticus s21-N3.</title>
        <authorList>
            <person name="Wang W."/>
            <person name="Wang L."/>
            <person name="Zhuang L."/>
            <person name="Shao Z."/>
        </authorList>
    </citation>
    <scope>NUCLEOTIDE SEQUENCE [LARGE SCALE GENOMIC DNA]</scope>
    <source>
        <strain evidence="5">s21-N3</strain>
        <plasmid evidence="5">Plasmid</plasmid>
    </source>
</reference>
<keyword evidence="1" id="KW-0238">DNA-binding</keyword>
<dbReference type="OrthoDB" id="7718754at2"/>
<keyword evidence="4" id="KW-0614">Plasmid</keyword>
<keyword evidence="2" id="KW-0233">DNA recombination</keyword>
<organism evidence="4 5">
    <name type="scientific">Aurantiacibacter atlanticus</name>
    <dbReference type="NCBI Taxonomy" id="1648404"/>
    <lineage>
        <taxon>Bacteria</taxon>
        <taxon>Pseudomonadati</taxon>
        <taxon>Pseudomonadota</taxon>
        <taxon>Alphaproteobacteria</taxon>
        <taxon>Sphingomonadales</taxon>
        <taxon>Erythrobacteraceae</taxon>
        <taxon>Aurantiacibacter</taxon>
    </lineage>
</organism>
<dbReference type="RefSeq" id="WP_082834644.1">
    <property type="nucleotide sequence ID" value="NZ_CP015441.1"/>
</dbReference>
<dbReference type="EMBL" id="CP015441">
    <property type="protein sequence ID" value="ANC50558.1"/>
    <property type="molecule type" value="Genomic_DNA"/>
</dbReference>
<gene>
    <name evidence="4" type="ORF">CP97_14870</name>
</gene>
<accession>A0A168M3W6</accession>
<dbReference type="SUPFAM" id="SSF56349">
    <property type="entry name" value="DNA breaking-rejoining enzymes"/>
    <property type="match status" value="1"/>
</dbReference>